<feature type="transmembrane region" description="Helical" evidence="1">
    <location>
        <begin position="202"/>
        <end position="230"/>
    </location>
</feature>
<keyword evidence="3" id="KW-1185">Reference proteome</keyword>
<evidence type="ECO:0000313" key="3">
    <source>
        <dbReference type="Proteomes" id="UP000254519"/>
    </source>
</evidence>
<gene>
    <name evidence="2" type="ORF">NCTC4822_00101</name>
</gene>
<dbReference type="Proteomes" id="UP000254519">
    <property type="component" value="Unassembled WGS sequence"/>
</dbReference>
<dbReference type="Pfam" id="PF14414">
    <property type="entry name" value="WHH"/>
    <property type="match status" value="1"/>
</dbReference>
<proteinExistence type="predicted"/>
<reference evidence="2 3" key="1">
    <citation type="submission" date="2018-06" db="EMBL/GenBank/DDBJ databases">
        <authorList>
            <consortium name="Pathogen Informatics"/>
            <person name="Doyle S."/>
        </authorList>
    </citation>
    <scope>NUCLEOTIDE SEQUENCE [LARGE SCALE GENOMIC DNA]</scope>
    <source>
        <strain evidence="3">ATCC 11859 / DSM 33 / NCIB 8841 / NCTC 4822</strain>
    </source>
</reference>
<keyword evidence="1" id="KW-0812">Transmembrane</keyword>
<dbReference type="EMBL" id="UGYZ01000002">
    <property type="protein sequence ID" value="SUI98316.1"/>
    <property type="molecule type" value="Genomic_DNA"/>
</dbReference>
<accession>A0A380BB43</accession>
<sequence>MDVKYISADWEKMRSALKNVVGAGWGAGTIGELINLNKNLEKAEAGIAKYDSDGVISFSHLDRERTYKGLDEDFNVLYQFTNKVGGIVDRTIDQPFYEDMDAFVAKIQGISILDQKTTNRIGATTTVHFQGYRTEVEKQEVTMEDLLNGDNFYSKQMKLEYEAWKEMNADQEITQEEYQTAALNTRAFGYESIKDGQLNKEFWVNIAAVVVIVGTALICPPAGIALGAAYGTAELTSTVTGKDWVSGRELDTGERVLRGVLAPIDILPAASAVRGFSGAARTTRAGSSFKDLGINVKTNMKQVETKVVQINDAVVTASQQATMRLKNASAVVKERVKEIPNKIANQAIDAAKVVDKTVTNTKTILNNLTPEPALVGGVVKQTAENTHTVENTMRNIVGRVPGVNIGGPGEFVKKSNIAGKSNLENIEGFVKGTKKFDDVLDDYALIYGDIVKANRPWSWQDDFIGKLTANQRKRIKERALELHSEIPKIEVKKVEGLKFGYADFKGADVVLFDDVLPRELWLATDDVQFKWLNNRLPGKVQPEGTTWHHSEVDGKMELVPFGIHNITKHNGGRTKGHWADAPR</sequence>
<dbReference type="RefSeq" id="WP_243835626.1">
    <property type="nucleotide sequence ID" value="NZ_CP038012.1"/>
</dbReference>
<name>A0A380BB43_SPOPA</name>
<keyword evidence="1" id="KW-0472">Membrane</keyword>
<organism evidence="2 3">
    <name type="scientific">Sporosarcina pasteurii</name>
    <name type="common">Bacillus pasteurii</name>
    <dbReference type="NCBI Taxonomy" id="1474"/>
    <lineage>
        <taxon>Bacteria</taxon>
        <taxon>Bacillati</taxon>
        <taxon>Bacillota</taxon>
        <taxon>Bacilli</taxon>
        <taxon>Bacillales</taxon>
        <taxon>Caryophanaceae</taxon>
        <taxon>Sporosarcina</taxon>
    </lineage>
</organism>
<evidence type="ECO:0000313" key="2">
    <source>
        <dbReference type="EMBL" id="SUI98316.1"/>
    </source>
</evidence>
<dbReference type="InterPro" id="IPR032869">
    <property type="entry name" value="WHH_dom_containing"/>
</dbReference>
<keyword evidence="1" id="KW-1133">Transmembrane helix</keyword>
<protein>
    <submittedName>
        <fullName evidence="2">Uncharacterized protein</fullName>
    </submittedName>
</protein>
<dbReference type="AlphaFoldDB" id="A0A380BB43"/>
<evidence type="ECO:0000256" key="1">
    <source>
        <dbReference type="SAM" id="Phobius"/>
    </source>
</evidence>